<sequence length="150" mass="15386">MSVSSTPPAHDGAAKPSAGQAGPHQAQPQHPTQQYPAQQHPAQQYGAGSGGYYPGGPFMYPRNELAVWSLVLGLVSFVLGCMFVTGIPAIILGNRAKRAAEAGEADNPGLATAGIVLGWTSVVLGALLTVALVVVFGMTAAFVQGLRDAF</sequence>
<organism evidence="4 5">
    <name type="scientific">Cellulomonas chengniuliangii</name>
    <dbReference type="NCBI Taxonomy" id="2968084"/>
    <lineage>
        <taxon>Bacteria</taxon>
        <taxon>Bacillati</taxon>
        <taxon>Actinomycetota</taxon>
        <taxon>Actinomycetes</taxon>
        <taxon>Micrococcales</taxon>
        <taxon>Cellulomonadaceae</taxon>
        <taxon>Cellulomonas</taxon>
    </lineage>
</organism>
<keyword evidence="2" id="KW-0472">Membrane</keyword>
<gene>
    <name evidence="4" type="ORF">NP064_06755</name>
</gene>
<evidence type="ECO:0000256" key="2">
    <source>
        <dbReference type="SAM" id="Phobius"/>
    </source>
</evidence>
<feature type="domain" description="DUF4190" evidence="3">
    <location>
        <begin position="65"/>
        <end position="128"/>
    </location>
</feature>
<feature type="region of interest" description="Disordered" evidence="1">
    <location>
        <begin position="1"/>
        <end position="49"/>
    </location>
</feature>
<evidence type="ECO:0000313" key="4">
    <source>
        <dbReference type="EMBL" id="UUI76581.1"/>
    </source>
</evidence>
<dbReference type="Pfam" id="PF13828">
    <property type="entry name" value="DUF4190"/>
    <property type="match status" value="1"/>
</dbReference>
<dbReference type="RefSeq" id="WP_227568863.1">
    <property type="nucleotide sequence ID" value="NZ_CP101988.1"/>
</dbReference>
<reference evidence="4 5" key="1">
    <citation type="submission" date="2022-07" db="EMBL/GenBank/DDBJ databases">
        <title>Novel species in genus cellulomonas.</title>
        <authorList>
            <person name="Ye L."/>
        </authorList>
    </citation>
    <scope>NUCLEOTIDE SEQUENCE [LARGE SCALE GENOMIC DNA]</scope>
    <source>
        <strain evidence="5">zg-Y338</strain>
    </source>
</reference>
<feature type="compositionally biased region" description="Low complexity" evidence="1">
    <location>
        <begin position="18"/>
        <end position="46"/>
    </location>
</feature>
<dbReference type="Proteomes" id="UP001316189">
    <property type="component" value="Chromosome"/>
</dbReference>
<keyword evidence="2" id="KW-0812">Transmembrane</keyword>
<proteinExistence type="predicted"/>
<protein>
    <submittedName>
        <fullName evidence="4">DUF4190 domain-containing protein</fullName>
    </submittedName>
</protein>
<feature type="transmembrane region" description="Helical" evidence="2">
    <location>
        <begin position="113"/>
        <end position="143"/>
    </location>
</feature>
<keyword evidence="5" id="KW-1185">Reference proteome</keyword>
<name>A0ABY5L4Z8_9CELL</name>
<dbReference type="InterPro" id="IPR025241">
    <property type="entry name" value="DUF4190"/>
</dbReference>
<dbReference type="EMBL" id="CP101988">
    <property type="protein sequence ID" value="UUI76581.1"/>
    <property type="molecule type" value="Genomic_DNA"/>
</dbReference>
<feature type="transmembrane region" description="Helical" evidence="2">
    <location>
        <begin position="65"/>
        <end position="92"/>
    </location>
</feature>
<evidence type="ECO:0000256" key="1">
    <source>
        <dbReference type="SAM" id="MobiDB-lite"/>
    </source>
</evidence>
<evidence type="ECO:0000259" key="3">
    <source>
        <dbReference type="Pfam" id="PF13828"/>
    </source>
</evidence>
<evidence type="ECO:0000313" key="5">
    <source>
        <dbReference type="Proteomes" id="UP001316189"/>
    </source>
</evidence>
<accession>A0ABY5L4Z8</accession>
<keyword evidence="2" id="KW-1133">Transmembrane helix</keyword>